<evidence type="ECO:0000313" key="3">
    <source>
        <dbReference type="Proteomes" id="UP000190285"/>
    </source>
</evidence>
<proteinExistence type="predicted"/>
<protein>
    <submittedName>
        <fullName evidence="2">Predicted phosphohydrolases</fullName>
    </submittedName>
</protein>
<keyword evidence="3" id="KW-1185">Reference proteome</keyword>
<dbReference type="SUPFAM" id="SSF56300">
    <property type="entry name" value="Metallo-dependent phosphatases"/>
    <property type="match status" value="1"/>
</dbReference>
<reference evidence="2 3" key="1">
    <citation type="submission" date="2017-02" db="EMBL/GenBank/DDBJ databases">
        <authorList>
            <person name="Peterson S.W."/>
        </authorList>
    </citation>
    <scope>NUCLEOTIDE SEQUENCE [LARGE SCALE GENOMIC DNA]</scope>
    <source>
        <strain evidence="2 3">M1</strain>
    </source>
</reference>
<organism evidence="2 3">
    <name type="scientific">Maledivibacter halophilus</name>
    <dbReference type="NCBI Taxonomy" id="36842"/>
    <lineage>
        <taxon>Bacteria</taxon>
        <taxon>Bacillati</taxon>
        <taxon>Bacillota</taxon>
        <taxon>Clostridia</taxon>
        <taxon>Peptostreptococcales</taxon>
        <taxon>Caminicellaceae</taxon>
        <taxon>Maledivibacter</taxon>
    </lineage>
</organism>
<dbReference type="CDD" id="cd00838">
    <property type="entry name" value="MPP_superfamily"/>
    <property type="match status" value="1"/>
</dbReference>
<dbReference type="RefSeq" id="WP_170917347.1">
    <property type="nucleotide sequence ID" value="NZ_FUZT01000004.1"/>
</dbReference>
<keyword evidence="2" id="KW-0378">Hydrolase</keyword>
<dbReference type="AlphaFoldDB" id="A0A1T5KNE1"/>
<feature type="domain" description="Calcineurin-like phosphoesterase" evidence="1">
    <location>
        <begin position="30"/>
        <end position="176"/>
    </location>
</feature>
<accession>A0A1T5KNE1</accession>
<evidence type="ECO:0000313" key="2">
    <source>
        <dbReference type="EMBL" id="SKC65183.1"/>
    </source>
</evidence>
<dbReference type="Pfam" id="PF00149">
    <property type="entry name" value="Metallophos"/>
    <property type="match status" value="1"/>
</dbReference>
<dbReference type="EMBL" id="FUZT01000004">
    <property type="protein sequence ID" value="SKC65183.1"/>
    <property type="molecule type" value="Genomic_DNA"/>
</dbReference>
<dbReference type="Proteomes" id="UP000190285">
    <property type="component" value="Unassembled WGS sequence"/>
</dbReference>
<dbReference type="InterPro" id="IPR004843">
    <property type="entry name" value="Calcineurin-like_PHP"/>
</dbReference>
<sequence length="205" mass="23681">MKKIKNILFSLLGRVYIPRDILESGEDILLHISDTPASFYSSLELLIKELKPKYIVHTGDLVDNIKLELYPRRRNMYRKKVKDLIKILENSFAHKIYLTIGNHDDSSIVTEYINRSIIVEGSDIMVIDEENYKISHFYSEISKSPEKYNLFGHDLSMTSDTENDIVYLNGIIGINIITLRSKKIFVLPYPYGTDDARMCKSNIGL</sequence>
<dbReference type="Gene3D" id="3.60.21.10">
    <property type="match status" value="1"/>
</dbReference>
<dbReference type="GO" id="GO:0016787">
    <property type="term" value="F:hydrolase activity"/>
    <property type="evidence" value="ECO:0007669"/>
    <property type="project" value="UniProtKB-KW"/>
</dbReference>
<evidence type="ECO:0000259" key="1">
    <source>
        <dbReference type="Pfam" id="PF00149"/>
    </source>
</evidence>
<gene>
    <name evidence="2" type="ORF">SAMN02194393_01985</name>
</gene>
<dbReference type="InterPro" id="IPR029052">
    <property type="entry name" value="Metallo-depent_PP-like"/>
</dbReference>
<name>A0A1T5KNE1_9FIRM</name>
<dbReference type="STRING" id="36842.SAMN02194393_01985"/>